<feature type="non-terminal residue" evidence="1">
    <location>
        <position position="1"/>
    </location>
</feature>
<protein>
    <submittedName>
        <fullName evidence="1">4572_t:CDS:1</fullName>
    </submittedName>
</protein>
<dbReference type="EMBL" id="CAJVPW010077427">
    <property type="protein sequence ID" value="CAG8798810.1"/>
    <property type="molecule type" value="Genomic_DNA"/>
</dbReference>
<keyword evidence="2" id="KW-1185">Reference proteome</keyword>
<evidence type="ECO:0000313" key="2">
    <source>
        <dbReference type="Proteomes" id="UP000789366"/>
    </source>
</evidence>
<feature type="non-terminal residue" evidence="1">
    <location>
        <position position="55"/>
    </location>
</feature>
<accession>A0ACA9RLF3</accession>
<proteinExistence type="predicted"/>
<gene>
    <name evidence="1" type="ORF">SPELUC_LOCUS17872</name>
</gene>
<sequence length="55" mass="6091">KHNHAPQASSSEVATTIASIKKYASESRKKPALLIQDNITKFSEVQPYMPSLNSF</sequence>
<reference evidence="1" key="1">
    <citation type="submission" date="2021-06" db="EMBL/GenBank/DDBJ databases">
        <authorList>
            <person name="Kallberg Y."/>
            <person name="Tangrot J."/>
            <person name="Rosling A."/>
        </authorList>
    </citation>
    <scope>NUCLEOTIDE SEQUENCE</scope>
    <source>
        <strain evidence="1">28 12/20/2015</strain>
    </source>
</reference>
<evidence type="ECO:0000313" key="1">
    <source>
        <dbReference type="EMBL" id="CAG8798810.1"/>
    </source>
</evidence>
<comment type="caution">
    <text evidence="1">The sequence shown here is derived from an EMBL/GenBank/DDBJ whole genome shotgun (WGS) entry which is preliminary data.</text>
</comment>
<organism evidence="1 2">
    <name type="scientific">Cetraspora pellucida</name>
    <dbReference type="NCBI Taxonomy" id="1433469"/>
    <lineage>
        <taxon>Eukaryota</taxon>
        <taxon>Fungi</taxon>
        <taxon>Fungi incertae sedis</taxon>
        <taxon>Mucoromycota</taxon>
        <taxon>Glomeromycotina</taxon>
        <taxon>Glomeromycetes</taxon>
        <taxon>Diversisporales</taxon>
        <taxon>Gigasporaceae</taxon>
        <taxon>Cetraspora</taxon>
    </lineage>
</organism>
<name>A0ACA9RLF3_9GLOM</name>
<dbReference type="Proteomes" id="UP000789366">
    <property type="component" value="Unassembled WGS sequence"/>
</dbReference>